<dbReference type="InterPro" id="IPR011047">
    <property type="entry name" value="Quinoprotein_ADH-like_sf"/>
</dbReference>
<keyword evidence="4" id="KW-0677">Repeat</keyword>
<reference evidence="5 6" key="1">
    <citation type="journal article" date="2014" name="Agronomy (Basel)">
        <title>A Draft Genome Sequence for Ensete ventricosum, the Drought-Tolerant Tree Against Hunger.</title>
        <authorList>
            <person name="Harrison J."/>
            <person name="Moore K.A."/>
            <person name="Paszkiewicz K."/>
            <person name="Jones T."/>
            <person name="Grant M."/>
            <person name="Ambacheew D."/>
            <person name="Muzemil S."/>
            <person name="Studholme D.J."/>
        </authorList>
    </citation>
    <scope>NUCLEOTIDE SEQUENCE [LARGE SCALE GENOMIC DNA]</scope>
</reference>
<accession>A0A426ZS20</accession>
<comment type="caution">
    <text evidence="5">The sequence shown here is derived from an EMBL/GenBank/DDBJ whole genome shotgun (WGS) entry which is preliminary data.</text>
</comment>
<gene>
    <name evidence="5" type="ORF">B296_00037151</name>
</gene>
<evidence type="ECO:0000313" key="5">
    <source>
        <dbReference type="EMBL" id="RRT66711.1"/>
    </source>
</evidence>
<dbReference type="Proteomes" id="UP000287651">
    <property type="component" value="Unassembled WGS sequence"/>
</dbReference>
<evidence type="ECO:0000256" key="3">
    <source>
        <dbReference type="ARBA" id="ARBA00022574"/>
    </source>
</evidence>
<evidence type="ECO:0000256" key="4">
    <source>
        <dbReference type="ARBA" id="ARBA00022737"/>
    </source>
</evidence>
<evidence type="ECO:0000256" key="1">
    <source>
        <dbReference type="ARBA" id="ARBA00004496"/>
    </source>
</evidence>
<dbReference type="GO" id="GO:0031087">
    <property type="term" value="P:deadenylation-independent decapping of nuclear-transcribed mRNA"/>
    <property type="evidence" value="ECO:0007669"/>
    <property type="project" value="InterPro"/>
</dbReference>
<keyword evidence="3" id="KW-0853">WD repeat</keyword>
<keyword evidence="2" id="KW-0963">Cytoplasm</keyword>
<dbReference type="Gene3D" id="2.130.10.10">
    <property type="entry name" value="YVTN repeat-like/Quinoprotein amine dehydrogenase"/>
    <property type="match status" value="1"/>
</dbReference>
<dbReference type="PANTHER" id="PTHR15598">
    <property type="entry name" value="ENHANCER OF MRNA-DECAPPING PROTEIN 4"/>
    <property type="match status" value="1"/>
</dbReference>
<dbReference type="GO" id="GO:0000932">
    <property type="term" value="C:P-body"/>
    <property type="evidence" value="ECO:0007669"/>
    <property type="project" value="TreeGrafter"/>
</dbReference>
<evidence type="ECO:0000256" key="2">
    <source>
        <dbReference type="ARBA" id="ARBA00022490"/>
    </source>
</evidence>
<dbReference type="AlphaFoldDB" id="A0A426ZS20"/>
<dbReference type="PANTHER" id="PTHR15598:SF5">
    <property type="entry name" value="ENHANCER OF MRNA-DECAPPING PROTEIN 4"/>
    <property type="match status" value="1"/>
</dbReference>
<dbReference type="InterPro" id="IPR045152">
    <property type="entry name" value="EDC4-like"/>
</dbReference>
<comment type="subcellular location">
    <subcellularLocation>
        <location evidence="1">Cytoplasm</location>
    </subcellularLocation>
</comment>
<organism evidence="5 6">
    <name type="scientific">Ensete ventricosum</name>
    <name type="common">Abyssinian banana</name>
    <name type="synonym">Musa ensete</name>
    <dbReference type="NCBI Taxonomy" id="4639"/>
    <lineage>
        <taxon>Eukaryota</taxon>
        <taxon>Viridiplantae</taxon>
        <taxon>Streptophyta</taxon>
        <taxon>Embryophyta</taxon>
        <taxon>Tracheophyta</taxon>
        <taxon>Spermatophyta</taxon>
        <taxon>Magnoliopsida</taxon>
        <taxon>Liliopsida</taxon>
        <taxon>Zingiberales</taxon>
        <taxon>Musaceae</taxon>
        <taxon>Ensete</taxon>
    </lineage>
</organism>
<proteinExistence type="predicted"/>
<evidence type="ECO:0000313" key="6">
    <source>
        <dbReference type="Proteomes" id="UP000287651"/>
    </source>
</evidence>
<dbReference type="EMBL" id="AMZH03005325">
    <property type="protein sequence ID" value="RRT66711.1"/>
    <property type="molecule type" value="Genomic_DNA"/>
</dbReference>
<protein>
    <submittedName>
        <fullName evidence="5">Uncharacterized protein</fullName>
    </submittedName>
</protein>
<sequence>MKLMVQSFQEILFVGIGYWVLKIDVNKVGRGKEFLAEEPIKCHVEKLIDGVQIIGKHDGEVTDLSISQWMVTRLVSGSKDGTVCTYPYLTVRIWDDRKMVPLAMFKPHDGLPVNSVAFMTAPHRPDHINLITAVCTFIALWYLL</sequence>
<dbReference type="InterPro" id="IPR015943">
    <property type="entry name" value="WD40/YVTN_repeat-like_dom_sf"/>
</dbReference>
<dbReference type="SUPFAM" id="SSF50998">
    <property type="entry name" value="Quinoprotein alcohol dehydrogenase-like"/>
    <property type="match status" value="1"/>
</dbReference>
<name>A0A426ZS20_ENSVE</name>